<gene>
    <name evidence="1" type="ORF">FZO59_05085</name>
</gene>
<reference evidence="1 2" key="1">
    <citation type="submission" date="2019-08" db="EMBL/GenBank/DDBJ databases">
        <title>The draft genome of Lelliottia nimipressuralis strain CICC 24156.</title>
        <authorList>
            <person name="Wu W."/>
            <person name="Feng Y."/>
            <person name="Zong Z."/>
        </authorList>
    </citation>
    <scope>NUCLEOTIDE SEQUENCE [LARGE SCALE GENOMIC DNA]</scope>
    <source>
        <strain evidence="1 2">CICC 24156</strain>
    </source>
</reference>
<dbReference type="Pfam" id="PF13554">
    <property type="entry name" value="Phage_tail_terminator_5"/>
    <property type="match status" value="1"/>
</dbReference>
<comment type="caution">
    <text evidence="1">The sequence shown here is derived from an EMBL/GenBank/DDBJ whole genome shotgun (WGS) entry which is preliminary data.</text>
</comment>
<proteinExistence type="predicted"/>
<dbReference type="InterPro" id="IPR025395">
    <property type="entry name" value="Phage_tail_terminator-like"/>
</dbReference>
<protein>
    <recommendedName>
        <fullName evidence="3">DUF4128 domain-containing protein</fullName>
    </recommendedName>
</protein>
<evidence type="ECO:0000313" key="2">
    <source>
        <dbReference type="Proteomes" id="UP000323910"/>
    </source>
</evidence>
<dbReference type="Proteomes" id="UP000323910">
    <property type="component" value="Unassembled WGS sequence"/>
</dbReference>
<name>A0ABY3P8S9_9ENTR</name>
<dbReference type="Gene3D" id="3.30.2000.20">
    <property type="match status" value="1"/>
</dbReference>
<keyword evidence="2" id="KW-1185">Reference proteome</keyword>
<accession>A0ABY3P8S9</accession>
<organism evidence="1 2">
    <name type="scientific">Lelliottia nimipressuralis</name>
    <dbReference type="NCBI Taxonomy" id="69220"/>
    <lineage>
        <taxon>Bacteria</taxon>
        <taxon>Pseudomonadati</taxon>
        <taxon>Pseudomonadota</taxon>
        <taxon>Gammaproteobacteria</taxon>
        <taxon>Enterobacterales</taxon>
        <taxon>Enterobacteriaceae</taxon>
        <taxon>Lelliottia</taxon>
    </lineage>
</organism>
<evidence type="ECO:0000313" key="1">
    <source>
        <dbReference type="EMBL" id="TYT35216.1"/>
    </source>
</evidence>
<evidence type="ECO:0008006" key="3">
    <source>
        <dbReference type="Google" id="ProtNLM"/>
    </source>
</evidence>
<sequence>MQPDIAALLDKHLGKWADEQGIPVSWDNVEFTPPETGVYLQSHDLPATPYSIDLAGTCLVFPGVYQINVIAKSATGRTLAAQTAKKITTLFFQNLELSGEGFSCWVISFPAIHPGINNGVNWTVPVSLTYRAETIL</sequence>
<dbReference type="EMBL" id="VTFR01000002">
    <property type="protein sequence ID" value="TYT35216.1"/>
    <property type="molecule type" value="Genomic_DNA"/>
</dbReference>